<evidence type="ECO:0000313" key="2">
    <source>
        <dbReference type="EMBL" id="OGI64544.1"/>
    </source>
</evidence>
<dbReference type="EMBL" id="MFTJ01000048">
    <property type="protein sequence ID" value="OGI64544.1"/>
    <property type="molecule type" value="Genomic_DNA"/>
</dbReference>
<protein>
    <submittedName>
        <fullName evidence="2">F420-0--gamma-glutamyl ligase</fullName>
    </submittedName>
</protein>
<sequence>MEKIPNKGKNLIIKAGGKNYERIPIRTHVIQESDDIVDVVVKYAGSHLLKNDILFVSERVVAITQGRAFPIKDIHPSRLAKFLVKFVHKSPYGIGLGSEWTMELAIREAGVARILFAAFCSAVTKPFGLRGVFYKVVGKNINAIDGPCSYTLAPFNEYAKLGPSNPNKVAKEITAKIKNQCVIIDANDLGVNVLGRSDKKISDDFCAAVFKDNPLGQTTEQTPLCIVRAI</sequence>
<dbReference type="AlphaFoldDB" id="A0A1F6V539"/>
<proteinExistence type="predicted"/>
<accession>A0A1F6V539</accession>
<feature type="domain" description="Coenzyme F420:L-glutamate ligase-like" evidence="1">
    <location>
        <begin position="25"/>
        <end position="181"/>
    </location>
</feature>
<reference evidence="2 3" key="1">
    <citation type="journal article" date="2016" name="Nat. Commun.">
        <title>Thousands of microbial genomes shed light on interconnected biogeochemical processes in an aquifer system.</title>
        <authorList>
            <person name="Anantharaman K."/>
            <person name="Brown C.T."/>
            <person name="Hug L.A."/>
            <person name="Sharon I."/>
            <person name="Castelle C.J."/>
            <person name="Probst A.J."/>
            <person name="Thomas B.C."/>
            <person name="Singh A."/>
            <person name="Wilkins M.J."/>
            <person name="Karaoz U."/>
            <person name="Brodie E.L."/>
            <person name="Williams K.H."/>
            <person name="Hubbard S.S."/>
            <person name="Banfield J.F."/>
        </authorList>
    </citation>
    <scope>NUCLEOTIDE SEQUENCE [LARGE SCALE GENOMIC DNA]</scope>
</reference>
<name>A0A1F6V539_9BACT</name>
<gene>
    <name evidence="2" type="ORF">A2642_04205</name>
</gene>
<evidence type="ECO:0000313" key="3">
    <source>
        <dbReference type="Proteomes" id="UP000178700"/>
    </source>
</evidence>
<organism evidence="2 3">
    <name type="scientific">Candidatus Nomurabacteria bacterium RIFCSPHIGHO2_01_FULL_39_10</name>
    <dbReference type="NCBI Taxonomy" id="1801733"/>
    <lineage>
        <taxon>Bacteria</taxon>
        <taxon>Candidatus Nomuraibacteriota</taxon>
    </lineage>
</organism>
<dbReference type="Proteomes" id="UP000178700">
    <property type="component" value="Unassembled WGS sequence"/>
</dbReference>
<comment type="caution">
    <text evidence="2">The sequence shown here is derived from an EMBL/GenBank/DDBJ whole genome shotgun (WGS) entry which is preliminary data.</text>
</comment>
<dbReference type="Pfam" id="PF01996">
    <property type="entry name" value="F420_ligase"/>
    <property type="match status" value="1"/>
</dbReference>
<keyword evidence="2" id="KW-0436">Ligase</keyword>
<dbReference type="GO" id="GO:0016874">
    <property type="term" value="F:ligase activity"/>
    <property type="evidence" value="ECO:0007669"/>
    <property type="project" value="UniProtKB-KW"/>
</dbReference>
<evidence type="ECO:0000259" key="1">
    <source>
        <dbReference type="Pfam" id="PF01996"/>
    </source>
</evidence>
<dbReference type="SUPFAM" id="SSF144010">
    <property type="entry name" value="CofE-like"/>
    <property type="match status" value="1"/>
</dbReference>
<dbReference type="InterPro" id="IPR002847">
    <property type="entry name" value="F420-0_gamma-glut_ligase-dom"/>
</dbReference>
<dbReference type="Gene3D" id="3.30.1330.100">
    <property type="entry name" value="CofE-like"/>
    <property type="match status" value="1"/>
</dbReference>